<name>A0ABN9WPC0_9DINO</name>
<dbReference type="Proteomes" id="UP001189429">
    <property type="component" value="Unassembled WGS sequence"/>
</dbReference>
<evidence type="ECO:0000313" key="1">
    <source>
        <dbReference type="EMBL" id="CAK0886900.1"/>
    </source>
</evidence>
<sequence length="126" mass="13809">MLSSTPLAPLMVGSRVGLKCCNRQAKQKTRHKYILSHAYADVLPVVRTPGSMSRQLALWLHGQGALAWPADETTACRASASARARARSSQRPAGDISPVVLELRGRLQPRAGKVQTRAIERVRRKT</sequence>
<organism evidence="1 2">
    <name type="scientific">Prorocentrum cordatum</name>
    <dbReference type="NCBI Taxonomy" id="2364126"/>
    <lineage>
        <taxon>Eukaryota</taxon>
        <taxon>Sar</taxon>
        <taxon>Alveolata</taxon>
        <taxon>Dinophyceae</taxon>
        <taxon>Prorocentrales</taxon>
        <taxon>Prorocentraceae</taxon>
        <taxon>Prorocentrum</taxon>
    </lineage>
</organism>
<protein>
    <submittedName>
        <fullName evidence="1">Uncharacterized protein</fullName>
    </submittedName>
</protein>
<proteinExistence type="predicted"/>
<reference evidence="1" key="1">
    <citation type="submission" date="2023-10" db="EMBL/GenBank/DDBJ databases">
        <authorList>
            <person name="Chen Y."/>
            <person name="Shah S."/>
            <person name="Dougan E. K."/>
            <person name="Thang M."/>
            <person name="Chan C."/>
        </authorList>
    </citation>
    <scope>NUCLEOTIDE SEQUENCE [LARGE SCALE GENOMIC DNA]</scope>
</reference>
<evidence type="ECO:0000313" key="2">
    <source>
        <dbReference type="Proteomes" id="UP001189429"/>
    </source>
</evidence>
<keyword evidence="2" id="KW-1185">Reference proteome</keyword>
<gene>
    <name evidence="1" type="ORF">PCOR1329_LOCUS68124</name>
</gene>
<dbReference type="EMBL" id="CAUYUJ010018866">
    <property type="protein sequence ID" value="CAK0886900.1"/>
    <property type="molecule type" value="Genomic_DNA"/>
</dbReference>
<comment type="caution">
    <text evidence="1">The sequence shown here is derived from an EMBL/GenBank/DDBJ whole genome shotgun (WGS) entry which is preliminary data.</text>
</comment>
<accession>A0ABN9WPC0</accession>